<name>A0ABZ1T4R7_STRVG</name>
<dbReference type="EMBL" id="CP108090">
    <property type="protein sequence ID" value="WUQ10121.1"/>
    <property type="molecule type" value="Genomic_DNA"/>
</dbReference>
<organism evidence="1 2">
    <name type="scientific">Streptomyces virginiae</name>
    <name type="common">Streptomyces cinnamonensis</name>
    <dbReference type="NCBI Taxonomy" id="1961"/>
    <lineage>
        <taxon>Bacteria</taxon>
        <taxon>Bacillati</taxon>
        <taxon>Actinomycetota</taxon>
        <taxon>Actinomycetes</taxon>
        <taxon>Kitasatosporales</taxon>
        <taxon>Streptomycetaceae</taxon>
        <taxon>Streptomyces</taxon>
    </lineage>
</organism>
<reference evidence="1" key="1">
    <citation type="submission" date="2022-10" db="EMBL/GenBank/DDBJ databases">
        <title>The complete genomes of actinobacterial strains from the NBC collection.</title>
        <authorList>
            <person name="Joergensen T.S."/>
            <person name="Alvarez Arevalo M."/>
            <person name="Sterndorff E.B."/>
            <person name="Faurdal D."/>
            <person name="Vuksanovic O."/>
            <person name="Mourched A.-S."/>
            <person name="Charusanti P."/>
            <person name="Shaw S."/>
            <person name="Blin K."/>
            <person name="Weber T."/>
        </authorList>
    </citation>
    <scope>NUCLEOTIDE SEQUENCE</scope>
    <source>
        <strain evidence="1">NBC_00248</strain>
    </source>
</reference>
<protein>
    <submittedName>
        <fullName evidence="1">Uncharacterized protein</fullName>
    </submittedName>
</protein>
<dbReference type="Proteomes" id="UP001432039">
    <property type="component" value="Chromosome"/>
</dbReference>
<proteinExistence type="predicted"/>
<keyword evidence="2" id="KW-1185">Reference proteome</keyword>
<evidence type="ECO:0000313" key="1">
    <source>
        <dbReference type="EMBL" id="WUQ10121.1"/>
    </source>
</evidence>
<gene>
    <name evidence="1" type="ORF">OG517_00870</name>
</gene>
<sequence>MQVLAIDLLGHLTADQLDRIHERFAPDDAELSTALAHDTVLPEPRARTLADAFGYFWLGELDAAACIALPQVEQILRQLLRSRLPIVSVAKGKTPGTVDPLKD</sequence>
<accession>A0ABZ1T4R7</accession>
<evidence type="ECO:0000313" key="2">
    <source>
        <dbReference type="Proteomes" id="UP001432039"/>
    </source>
</evidence>
<dbReference type="RefSeq" id="WP_328959684.1">
    <property type="nucleotide sequence ID" value="NZ_CP108090.1"/>
</dbReference>